<dbReference type="InterPro" id="IPR012867">
    <property type="entry name" value="DUF1648"/>
</dbReference>
<protein>
    <submittedName>
        <fullName evidence="4">DUF1648 domain-containing protein</fullName>
    </submittedName>
</protein>
<evidence type="ECO:0000313" key="4">
    <source>
        <dbReference type="EMBL" id="HDY58836.1"/>
    </source>
</evidence>
<dbReference type="Pfam" id="PF07853">
    <property type="entry name" value="DUF1648"/>
    <property type="match status" value="1"/>
</dbReference>
<feature type="transmembrane region" description="Helical" evidence="1">
    <location>
        <begin position="295"/>
        <end position="315"/>
    </location>
</feature>
<feature type="transmembrane region" description="Helical" evidence="1">
    <location>
        <begin position="12"/>
        <end position="31"/>
    </location>
</feature>
<feature type="transmembrane region" description="Helical" evidence="1">
    <location>
        <begin position="227"/>
        <end position="247"/>
    </location>
</feature>
<keyword evidence="1" id="KW-0472">Membrane</keyword>
<gene>
    <name evidence="4" type="ORF">ENP86_04710</name>
</gene>
<name>A0A7V0Z552_UNCW3</name>
<comment type="caution">
    <text evidence="4">The sequence shown here is derived from an EMBL/GenBank/DDBJ whole genome shotgun (WGS) entry which is preliminary data.</text>
</comment>
<feature type="transmembrane region" description="Helical" evidence="1">
    <location>
        <begin position="259"/>
        <end position="283"/>
    </location>
</feature>
<evidence type="ECO:0000259" key="3">
    <source>
        <dbReference type="Pfam" id="PF10882"/>
    </source>
</evidence>
<dbReference type="AlphaFoldDB" id="A0A7V0Z552"/>
<reference evidence="4" key="1">
    <citation type="journal article" date="2020" name="mSystems">
        <title>Genome- and Community-Level Interaction Insights into Carbon Utilization and Element Cycling Functions of Hydrothermarchaeota in Hydrothermal Sediment.</title>
        <authorList>
            <person name="Zhou Z."/>
            <person name="Liu Y."/>
            <person name="Xu W."/>
            <person name="Pan J."/>
            <person name="Luo Z.H."/>
            <person name="Li M."/>
        </authorList>
    </citation>
    <scope>NUCLEOTIDE SEQUENCE [LARGE SCALE GENOMIC DNA]</scope>
    <source>
        <strain evidence="4">SpSt-258</strain>
    </source>
</reference>
<dbReference type="Pfam" id="PF10882">
    <property type="entry name" value="bPH_5"/>
    <property type="match status" value="1"/>
</dbReference>
<feature type="domain" description="Bacterial Pleckstrin homology" evidence="3">
    <location>
        <begin position="59"/>
        <end position="158"/>
    </location>
</feature>
<evidence type="ECO:0000259" key="2">
    <source>
        <dbReference type="Pfam" id="PF07853"/>
    </source>
</evidence>
<accession>A0A7V0Z552</accession>
<feature type="transmembrane region" description="Helical" evidence="1">
    <location>
        <begin position="180"/>
        <end position="201"/>
    </location>
</feature>
<feature type="transmembrane region" description="Helical" evidence="1">
    <location>
        <begin position="37"/>
        <end position="55"/>
    </location>
</feature>
<dbReference type="PANTHER" id="PTHR37810">
    <property type="entry name" value="IMMUNITY PROTEIN SDPI"/>
    <property type="match status" value="1"/>
</dbReference>
<organism evidence="4">
    <name type="scientific">candidate division WOR-3 bacterium</name>
    <dbReference type="NCBI Taxonomy" id="2052148"/>
    <lineage>
        <taxon>Bacteria</taxon>
        <taxon>Bacteria division WOR-3</taxon>
    </lineage>
</organism>
<sequence length="321" mass="37112">MEFRPAKLDALALIISIITTTLLVVFFIVFITKPIPYGWVFAIVMMSIVFISFLLSPKTYYIQGGNFIIEKVIGRRISIPLNEIEEIIVVEDFNRLKPIRSMGNGGLFGYYGIFTTREYGNINCQLMSLKNVLLIKAKRGYFAISPERPERVLEHLKSMAGIEEKTEIPRPEPEKNKASFLILLFPDTIFTLVLIMVILLYSQLPNRIATHFDFFGNPDGFGNKISLLYAGIIPQVVLLLISFFVFFTSQNKFQNPLPLYFLIIIISLIQIFAGFTSFDIYWYNIHRMHLIPMHWLIIIFTTVIAIMLIIYNRFLTRNTIK</sequence>
<dbReference type="InterPro" id="IPR027783">
    <property type="entry name" value="Bacterial_PH-related"/>
</dbReference>
<proteinExistence type="predicted"/>
<keyword evidence="1" id="KW-0812">Transmembrane</keyword>
<evidence type="ECO:0000256" key="1">
    <source>
        <dbReference type="SAM" id="Phobius"/>
    </source>
</evidence>
<dbReference type="GO" id="GO:0009636">
    <property type="term" value="P:response to toxic substance"/>
    <property type="evidence" value="ECO:0007669"/>
    <property type="project" value="TreeGrafter"/>
</dbReference>
<dbReference type="PANTHER" id="PTHR37810:SF5">
    <property type="entry name" value="IMMUNITY PROTEIN SDPI"/>
    <property type="match status" value="1"/>
</dbReference>
<dbReference type="EMBL" id="DSKY01000014">
    <property type="protein sequence ID" value="HDY58836.1"/>
    <property type="molecule type" value="Genomic_DNA"/>
</dbReference>
<feature type="domain" description="DUF1648" evidence="2">
    <location>
        <begin position="189"/>
        <end position="228"/>
    </location>
</feature>
<keyword evidence="1" id="KW-1133">Transmembrane helix</keyword>